<dbReference type="AlphaFoldDB" id="A0A2P5WK93"/>
<evidence type="ECO:0000256" key="1">
    <source>
        <dbReference type="SAM" id="MobiDB-lite"/>
    </source>
</evidence>
<reference evidence="2 3" key="1">
    <citation type="submission" date="2015-01" db="EMBL/GenBank/DDBJ databases">
        <title>Genome of allotetraploid Gossypium barbadense reveals genomic plasticity and fiber elongation in cotton evolution.</title>
        <authorList>
            <person name="Chen X."/>
            <person name="Liu X."/>
            <person name="Zhao B."/>
            <person name="Zheng H."/>
            <person name="Hu Y."/>
            <person name="Lu G."/>
            <person name="Yang C."/>
            <person name="Chen J."/>
            <person name="Shan C."/>
            <person name="Zhang L."/>
            <person name="Zhou Y."/>
            <person name="Wang L."/>
            <person name="Guo W."/>
            <person name="Bai Y."/>
            <person name="Ruan J."/>
            <person name="Shangguan X."/>
            <person name="Mao Y."/>
            <person name="Jiang J."/>
            <person name="Zhu Y."/>
            <person name="Lei J."/>
            <person name="Kang H."/>
            <person name="Chen S."/>
            <person name="He X."/>
            <person name="Wang R."/>
            <person name="Wang Y."/>
            <person name="Chen J."/>
            <person name="Wang L."/>
            <person name="Yu S."/>
            <person name="Wang B."/>
            <person name="Wei J."/>
            <person name="Song S."/>
            <person name="Lu X."/>
            <person name="Gao Z."/>
            <person name="Gu W."/>
            <person name="Deng X."/>
            <person name="Ma D."/>
            <person name="Wang S."/>
            <person name="Liang W."/>
            <person name="Fang L."/>
            <person name="Cai C."/>
            <person name="Zhu X."/>
            <person name="Zhou B."/>
            <person name="Zhang Y."/>
            <person name="Chen Z."/>
            <person name="Xu S."/>
            <person name="Zhu R."/>
            <person name="Wang S."/>
            <person name="Zhang T."/>
            <person name="Zhao G."/>
        </authorList>
    </citation>
    <scope>NUCLEOTIDE SEQUENCE [LARGE SCALE GENOMIC DNA]</scope>
    <source>
        <strain evidence="3">cv. Xinhai21</strain>
        <tissue evidence="2">Leaf</tissue>
    </source>
</reference>
<dbReference type="Proteomes" id="UP000239757">
    <property type="component" value="Unassembled WGS sequence"/>
</dbReference>
<accession>A0A2P5WK93</accession>
<organism evidence="2 3">
    <name type="scientific">Gossypium barbadense</name>
    <name type="common">Sea Island cotton</name>
    <name type="synonym">Hibiscus barbadensis</name>
    <dbReference type="NCBI Taxonomy" id="3634"/>
    <lineage>
        <taxon>Eukaryota</taxon>
        <taxon>Viridiplantae</taxon>
        <taxon>Streptophyta</taxon>
        <taxon>Embryophyta</taxon>
        <taxon>Tracheophyta</taxon>
        <taxon>Spermatophyta</taxon>
        <taxon>Magnoliopsida</taxon>
        <taxon>eudicotyledons</taxon>
        <taxon>Gunneridae</taxon>
        <taxon>Pentapetalae</taxon>
        <taxon>rosids</taxon>
        <taxon>malvids</taxon>
        <taxon>Malvales</taxon>
        <taxon>Malvaceae</taxon>
        <taxon>Malvoideae</taxon>
        <taxon>Gossypium</taxon>
    </lineage>
</organism>
<feature type="region of interest" description="Disordered" evidence="1">
    <location>
        <begin position="1"/>
        <end position="44"/>
    </location>
</feature>
<evidence type="ECO:0000313" key="2">
    <source>
        <dbReference type="EMBL" id="PPR91503.1"/>
    </source>
</evidence>
<dbReference type="EMBL" id="KZ667301">
    <property type="protein sequence ID" value="PPR91503.1"/>
    <property type="molecule type" value="Genomic_DNA"/>
</dbReference>
<feature type="compositionally biased region" description="Basic residues" evidence="1">
    <location>
        <begin position="23"/>
        <end position="32"/>
    </location>
</feature>
<evidence type="ECO:0000313" key="3">
    <source>
        <dbReference type="Proteomes" id="UP000239757"/>
    </source>
</evidence>
<gene>
    <name evidence="2" type="ORF">GOBAR_AA29179</name>
</gene>
<feature type="compositionally biased region" description="Acidic residues" evidence="1">
    <location>
        <begin position="1"/>
        <end position="10"/>
    </location>
</feature>
<proteinExistence type="predicted"/>
<name>A0A2P5WK93_GOSBA</name>
<protein>
    <submittedName>
        <fullName evidence="2">Uncharacterized protein</fullName>
    </submittedName>
</protein>
<sequence length="80" mass="9123">MVFVDEDVPEPADLMPDIGSNRGSRRQPRRAGRGQPDVNEHTTPWVHCPQPLQVIPYLDSELLYFPMQHLSSYKFGVDTS</sequence>